<keyword evidence="1" id="KW-0472">Membrane</keyword>
<dbReference type="Gene3D" id="1.10.150.320">
    <property type="entry name" value="Photosystem II 12 kDa extrinsic protein"/>
    <property type="match status" value="1"/>
</dbReference>
<organism evidence="2">
    <name type="scientific">Candidatus Kentrum sp. TUN</name>
    <dbReference type="NCBI Taxonomy" id="2126343"/>
    <lineage>
        <taxon>Bacteria</taxon>
        <taxon>Pseudomonadati</taxon>
        <taxon>Pseudomonadota</taxon>
        <taxon>Gammaproteobacteria</taxon>
        <taxon>Candidatus Kentrum</taxon>
    </lineage>
</organism>
<dbReference type="Pfam" id="PF12836">
    <property type="entry name" value="HHH_3"/>
    <property type="match status" value="1"/>
</dbReference>
<accession>A0A451A6R2</accession>
<name>A0A451A6R2_9GAMM</name>
<dbReference type="PANTHER" id="PTHR21180:SF32">
    <property type="entry name" value="ENDONUCLEASE_EXONUCLEASE_PHOSPHATASE FAMILY DOMAIN-CONTAINING PROTEIN 1"/>
    <property type="match status" value="1"/>
</dbReference>
<dbReference type="AlphaFoldDB" id="A0A451A6R2"/>
<keyword evidence="1" id="KW-1133">Transmembrane helix</keyword>
<evidence type="ECO:0000256" key="1">
    <source>
        <dbReference type="SAM" id="Phobius"/>
    </source>
</evidence>
<dbReference type="InterPro" id="IPR051675">
    <property type="entry name" value="Endo/Exo/Phosphatase_dom_1"/>
</dbReference>
<dbReference type="PANTHER" id="PTHR21180">
    <property type="entry name" value="ENDONUCLEASE/EXONUCLEASE/PHOSPHATASE FAMILY DOMAIN-CONTAINING PROTEIN 1"/>
    <property type="match status" value="1"/>
</dbReference>
<gene>
    <name evidence="2" type="ORF">BECKTUN1418D_GA0071000_11582</name>
</gene>
<proteinExistence type="predicted"/>
<dbReference type="SUPFAM" id="SSF47781">
    <property type="entry name" value="RuvA domain 2-like"/>
    <property type="match status" value="1"/>
</dbReference>
<reference evidence="2" key="1">
    <citation type="submission" date="2019-02" db="EMBL/GenBank/DDBJ databases">
        <authorList>
            <person name="Gruber-Vodicka R. H."/>
            <person name="Seah K. B. B."/>
        </authorList>
    </citation>
    <scope>NUCLEOTIDE SEQUENCE</scope>
    <source>
        <strain evidence="2">BECK_BY1</strain>
    </source>
</reference>
<dbReference type="EMBL" id="CAADFX010000158">
    <property type="protein sequence ID" value="VFK61716.1"/>
    <property type="molecule type" value="Genomic_DNA"/>
</dbReference>
<protein>
    <submittedName>
        <fullName evidence="2">Competence protein ComEA</fullName>
    </submittedName>
</protein>
<feature type="transmembrane region" description="Helical" evidence="1">
    <location>
        <begin position="37"/>
        <end position="56"/>
    </location>
</feature>
<keyword evidence="1" id="KW-0812">Transmembrane</keyword>
<evidence type="ECO:0000313" key="2">
    <source>
        <dbReference type="EMBL" id="VFK61716.1"/>
    </source>
</evidence>
<sequence length="126" mass="13762">MRHHAIKGLRSSLARHSYTPDGTTHTKEVTQVKTIKSILFVFLLATPGLLLAGGPIDINTATKEELMTIKGIGLVKAERIITERAAGVFCSLEGFAARVKGIGRKTIETHRDNLTLGDVKQRCEKP</sequence>
<dbReference type="GO" id="GO:0015628">
    <property type="term" value="P:protein secretion by the type II secretion system"/>
    <property type="evidence" value="ECO:0007669"/>
    <property type="project" value="TreeGrafter"/>
</dbReference>
<dbReference type="InterPro" id="IPR010994">
    <property type="entry name" value="RuvA_2-like"/>
</dbReference>
<dbReference type="GO" id="GO:0015627">
    <property type="term" value="C:type II protein secretion system complex"/>
    <property type="evidence" value="ECO:0007669"/>
    <property type="project" value="TreeGrafter"/>
</dbReference>